<keyword evidence="3" id="KW-1185">Reference proteome</keyword>
<feature type="compositionally biased region" description="Polar residues" evidence="1">
    <location>
        <begin position="163"/>
        <end position="183"/>
    </location>
</feature>
<evidence type="ECO:0000313" key="2">
    <source>
        <dbReference type="EMBL" id="KAH8027435.1"/>
    </source>
</evidence>
<dbReference type="EMBL" id="JABSTU010000006">
    <property type="protein sequence ID" value="KAH8027435.1"/>
    <property type="molecule type" value="Genomic_DNA"/>
</dbReference>
<evidence type="ECO:0000313" key="3">
    <source>
        <dbReference type="Proteomes" id="UP000821866"/>
    </source>
</evidence>
<protein>
    <submittedName>
        <fullName evidence="2">Uncharacterized protein</fullName>
    </submittedName>
</protein>
<feature type="region of interest" description="Disordered" evidence="1">
    <location>
        <begin position="121"/>
        <end position="141"/>
    </location>
</feature>
<dbReference type="Proteomes" id="UP000821866">
    <property type="component" value="Chromosome 4"/>
</dbReference>
<accession>A0A9J6DYY4</accession>
<evidence type="ECO:0000256" key="1">
    <source>
        <dbReference type="SAM" id="MobiDB-lite"/>
    </source>
</evidence>
<dbReference type="AlphaFoldDB" id="A0A9J6DYY4"/>
<dbReference type="VEuPathDB" id="VectorBase:LOC119185017"/>
<feature type="region of interest" description="Disordered" evidence="1">
    <location>
        <begin position="1"/>
        <end position="40"/>
    </location>
</feature>
<comment type="caution">
    <text evidence="2">The sequence shown here is derived from an EMBL/GenBank/DDBJ whole genome shotgun (WGS) entry which is preliminary data.</text>
</comment>
<reference evidence="2" key="1">
    <citation type="journal article" date="2020" name="Cell">
        <title>Large-Scale Comparative Analyses of Tick Genomes Elucidate Their Genetic Diversity and Vector Capacities.</title>
        <authorList>
            <consortium name="Tick Genome and Microbiome Consortium (TIGMIC)"/>
            <person name="Jia N."/>
            <person name="Wang J."/>
            <person name="Shi W."/>
            <person name="Du L."/>
            <person name="Sun Y."/>
            <person name="Zhan W."/>
            <person name="Jiang J.F."/>
            <person name="Wang Q."/>
            <person name="Zhang B."/>
            <person name="Ji P."/>
            <person name="Bell-Sakyi L."/>
            <person name="Cui X.M."/>
            <person name="Yuan T.T."/>
            <person name="Jiang B.G."/>
            <person name="Yang W.F."/>
            <person name="Lam T.T."/>
            <person name="Chang Q.C."/>
            <person name="Ding S.J."/>
            <person name="Wang X.J."/>
            <person name="Zhu J.G."/>
            <person name="Ruan X.D."/>
            <person name="Zhao L."/>
            <person name="Wei J.T."/>
            <person name="Ye R.Z."/>
            <person name="Que T.C."/>
            <person name="Du C.H."/>
            <person name="Zhou Y.H."/>
            <person name="Cheng J.X."/>
            <person name="Dai P.F."/>
            <person name="Guo W.B."/>
            <person name="Han X.H."/>
            <person name="Huang E.J."/>
            <person name="Li L.F."/>
            <person name="Wei W."/>
            <person name="Gao Y.C."/>
            <person name="Liu J.Z."/>
            <person name="Shao H.Z."/>
            <person name="Wang X."/>
            <person name="Wang C.C."/>
            <person name="Yang T.C."/>
            <person name="Huo Q.B."/>
            <person name="Li W."/>
            <person name="Chen H.Y."/>
            <person name="Chen S.E."/>
            <person name="Zhou L.G."/>
            <person name="Ni X.B."/>
            <person name="Tian J.H."/>
            <person name="Sheng Y."/>
            <person name="Liu T."/>
            <person name="Pan Y.S."/>
            <person name="Xia L.Y."/>
            <person name="Li J."/>
            <person name="Zhao F."/>
            <person name="Cao W.C."/>
        </authorList>
    </citation>
    <scope>NUCLEOTIDE SEQUENCE</scope>
    <source>
        <strain evidence="2">Rmic-2018</strain>
    </source>
</reference>
<organism evidence="2 3">
    <name type="scientific">Rhipicephalus microplus</name>
    <name type="common">Cattle tick</name>
    <name type="synonym">Boophilus microplus</name>
    <dbReference type="NCBI Taxonomy" id="6941"/>
    <lineage>
        <taxon>Eukaryota</taxon>
        <taxon>Metazoa</taxon>
        <taxon>Ecdysozoa</taxon>
        <taxon>Arthropoda</taxon>
        <taxon>Chelicerata</taxon>
        <taxon>Arachnida</taxon>
        <taxon>Acari</taxon>
        <taxon>Parasitiformes</taxon>
        <taxon>Ixodida</taxon>
        <taxon>Ixodoidea</taxon>
        <taxon>Ixodidae</taxon>
        <taxon>Rhipicephalinae</taxon>
        <taxon>Rhipicephalus</taxon>
        <taxon>Boophilus</taxon>
    </lineage>
</organism>
<name>A0A9J6DYY4_RHIMP</name>
<sequence>MGGDPGIFLRQASPGENEPTGAAADQMRAERGPPLSQGMLRLRSLKPLRRPRDPRVLPLCLPCLGPGTLEERAKACDLLLKTAAQVLHGGTASRPSPAFLTYLQRTYQGSETQGSHELAVQTSAAHPEQHWSKTSGTNGEKLLTERPVTRRHTATAILGTPAILQNRSPCQETGIQASSSNEGGNPEKAECELSFSPHKSDGASSGSSLITETSSLTSSSSWSHNTLASSPNVSVEESSPEQKEQGSSSPLVTDDIGTPGKAALFTPQAEGEKQGFLSVSSFKTVYSATPGSKQIQRISGNAAAPPCSQQLWGGAARGTIFFTAIHRCSKQHQTL</sequence>
<feature type="compositionally biased region" description="Low complexity" evidence="1">
    <location>
        <begin position="204"/>
        <end position="237"/>
    </location>
</feature>
<reference evidence="2" key="2">
    <citation type="submission" date="2021-09" db="EMBL/GenBank/DDBJ databases">
        <authorList>
            <person name="Jia N."/>
            <person name="Wang J."/>
            <person name="Shi W."/>
            <person name="Du L."/>
            <person name="Sun Y."/>
            <person name="Zhan W."/>
            <person name="Jiang J."/>
            <person name="Wang Q."/>
            <person name="Zhang B."/>
            <person name="Ji P."/>
            <person name="Sakyi L.B."/>
            <person name="Cui X."/>
            <person name="Yuan T."/>
            <person name="Jiang B."/>
            <person name="Yang W."/>
            <person name="Lam T.T.-Y."/>
            <person name="Chang Q."/>
            <person name="Ding S."/>
            <person name="Wang X."/>
            <person name="Zhu J."/>
            <person name="Ruan X."/>
            <person name="Zhao L."/>
            <person name="Wei J."/>
            <person name="Que T."/>
            <person name="Du C."/>
            <person name="Cheng J."/>
            <person name="Dai P."/>
            <person name="Han X."/>
            <person name="Huang E."/>
            <person name="Gao Y."/>
            <person name="Liu J."/>
            <person name="Shao H."/>
            <person name="Ye R."/>
            <person name="Li L."/>
            <person name="Wei W."/>
            <person name="Wang X."/>
            <person name="Wang C."/>
            <person name="Huo Q."/>
            <person name="Li W."/>
            <person name="Guo W."/>
            <person name="Chen H."/>
            <person name="Chen S."/>
            <person name="Zhou L."/>
            <person name="Zhou L."/>
            <person name="Ni X."/>
            <person name="Tian J."/>
            <person name="Zhou Y."/>
            <person name="Sheng Y."/>
            <person name="Liu T."/>
            <person name="Pan Y."/>
            <person name="Xia L."/>
            <person name="Li J."/>
            <person name="Zhao F."/>
            <person name="Cao W."/>
        </authorList>
    </citation>
    <scope>NUCLEOTIDE SEQUENCE</scope>
    <source>
        <strain evidence="2">Rmic-2018</strain>
        <tissue evidence="2">Larvae</tissue>
    </source>
</reference>
<proteinExistence type="predicted"/>
<gene>
    <name evidence="2" type="ORF">HPB51_005579</name>
</gene>
<feature type="region of interest" description="Disordered" evidence="1">
    <location>
        <begin position="153"/>
        <end position="261"/>
    </location>
</feature>